<name>A0ACB7RX30_HYAAI</name>
<dbReference type="EMBL" id="CM023487">
    <property type="protein sequence ID" value="KAH6927023.1"/>
    <property type="molecule type" value="Genomic_DNA"/>
</dbReference>
<sequence length="171" mass="19680">MTRNGRIDHYSEQEEEGKEAEENGIEDDDDELENEVQRKRQIESRKTEREGLIVNTLVREKLLMYSENLSLDEAKAIARNSGALHIENLALTTEHAPRVQATRDGDQHGGLRHNRVNYRGSRVVMERLPLSRDVDHPLPVWQIDRLQSRVSSGIRAVMFDMEVVQALVNLE</sequence>
<gene>
    <name evidence="1" type="ORF">HPB50_025338</name>
</gene>
<accession>A0ACB7RX30</accession>
<reference evidence="1" key="1">
    <citation type="submission" date="2020-05" db="EMBL/GenBank/DDBJ databases">
        <title>Large-scale comparative analyses of tick genomes elucidate their genetic diversity and vector capacities.</title>
        <authorList>
            <person name="Jia N."/>
            <person name="Wang J."/>
            <person name="Shi W."/>
            <person name="Du L."/>
            <person name="Sun Y."/>
            <person name="Zhan W."/>
            <person name="Jiang J."/>
            <person name="Wang Q."/>
            <person name="Zhang B."/>
            <person name="Ji P."/>
            <person name="Sakyi L.B."/>
            <person name="Cui X."/>
            <person name="Yuan T."/>
            <person name="Jiang B."/>
            <person name="Yang W."/>
            <person name="Lam T.T.-Y."/>
            <person name="Chang Q."/>
            <person name="Ding S."/>
            <person name="Wang X."/>
            <person name="Zhu J."/>
            <person name="Ruan X."/>
            <person name="Zhao L."/>
            <person name="Wei J."/>
            <person name="Que T."/>
            <person name="Du C."/>
            <person name="Cheng J."/>
            <person name="Dai P."/>
            <person name="Han X."/>
            <person name="Huang E."/>
            <person name="Gao Y."/>
            <person name="Liu J."/>
            <person name="Shao H."/>
            <person name="Ye R."/>
            <person name="Li L."/>
            <person name="Wei W."/>
            <person name="Wang X."/>
            <person name="Wang C."/>
            <person name="Yang T."/>
            <person name="Huo Q."/>
            <person name="Li W."/>
            <person name="Guo W."/>
            <person name="Chen H."/>
            <person name="Zhou L."/>
            <person name="Ni X."/>
            <person name="Tian J."/>
            <person name="Zhou Y."/>
            <person name="Sheng Y."/>
            <person name="Liu T."/>
            <person name="Pan Y."/>
            <person name="Xia L."/>
            <person name="Li J."/>
            <person name="Zhao F."/>
            <person name="Cao W."/>
        </authorList>
    </citation>
    <scope>NUCLEOTIDE SEQUENCE</scope>
    <source>
        <strain evidence="1">Hyas-2018</strain>
    </source>
</reference>
<protein>
    <submittedName>
        <fullName evidence="1">Uncharacterized protein</fullName>
    </submittedName>
</protein>
<keyword evidence="2" id="KW-1185">Reference proteome</keyword>
<organism evidence="1 2">
    <name type="scientific">Hyalomma asiaticum</name>
    <name type="common">Tick</name>
    <dbReference type="NCBI Taxonomy" id="266040"/>
    <lineage>
        <taxon>Eukaryota</taxon>
        <taxon>Metazoa</taxon>
        <taxon>Ecdysozoa</taxon>
        <taxon>Arthropoda</taxon>
        <taxon>Chelicerata</taxon>
        <taxon>Arachnida</taxon>
        <taxon>Acari</taxon>
        <taxon>Parasitiformes</taxon>
        <taxon>Ixodida</taxon>
        <taxon>Ixodoidea</taxon>
        <taxon>Ixodidae</taxon>
        <taxon>Hyalomminae</taxon>
        <taxon>Hyalomma</taxon>
    </lineage>
</organism>
<evidence type="ECO:0000313" key="2">
    <source>
        <dbReference type="Proteomes" id="UP000821845"/>
    </source>
</evidence>
<comment type="caution">
    <text evidence="1">The sequence shown here is derived from an EMBL/GenBank/DDBJ whole genome shotgun (WGS) entry which is preliminary data.</text>
</comment>
<proteinExistence type="predicted"/>
<evidence type="ECO:0000313" key="1">
    <source>
        <dbReference type="EMBL" id="KAH6927023.1"/>
    </source>
</evidence>
<dbReference type="Proteomes" id="UP000821845">
    <property type="component" value="Chromosome 7"/>
</dbReference>